<evidence type="ECO:0000313" key="2">
    <source>
        <dbReference type="Proteomes" id="UP001140091"/>
    </source>
</evidence>
<dbReference type="EMBL" id="JANBPK010001362">
    <property type="protein sequence ID" value="KAJ2923322.1"/>
    <property type="molecule type" value="Genomic_DNA"/>
</dbReference>
<gene>
    <name evidence="1" type="ORF">H1R20_g13778</name>
</gene>
<sequence>MVYISENYQDRLPEVDITNIQGNAPDDAKRFVWSLFRLCLGGPGWFGSSIGEHIECVEVNIWEETASEPPKAQTVFEVEVTKDMCNCFRVLHGACAAYLIDHCSMSSTVALGTLVGKDGMGLSQNMNITWHEGPTM</sequence>
<dbReference type="SUPFAM" id="SSF54637">
    <property type="entry name" value="Thioesterase/thiol ester dehydrase-isomerase"/>
    <property type="match status" value="1"/>
</dbReference>
<proteinExistence type="predicted"/>
<dbReference type="InterPro" id="IPR029069">
    <property type="entry name" value="HotDog_dom_sf"/>
</dbReference>
<dbReference type="Proteomes" id="UP001140091">
    <property type="component" value="Unassembled WGS sequence"/>
</dbReference>
<dbReference type="Gene3D" id="3.10.129.10">
    <property type="entry name" value="Hotdog Thioesterase"/>
    <property type="match status" value="1"/>
</dbReference>
<protein>
    <recommendedName>
        <fullName evidence="3">Thioesterase domain-containing protein</fullName>
    </recommendedName>
</protein>
<comment type="caution">
    <text evidence="1">The sequence shown here is derived from an EMBL/GenBank/DDBJ whole genome shotgun (WGS) entry which is preliminary data.</text>
</comment>
<dbReference type="OrthoDB" id="2831072at2759"/>
<keyword evidence="2" id="KW-1185">Reference proteome</keyword>
<dbReference type="AlphaFoldDB" id="A0A9W8IUY4"/>
<evidence type="ECO:0000313" key="1">
    <source>
        <dbReference type="EMBL" id="KAJ2923322.1"/>
    </source>
</evidence>
<evidence type="ECO:0008006" key="3">
    <source>
        <dbReference type="Google" id="ProtNLM"/>
    </source>
</evidence>
<organism evidence="1 2">
    <name type="scientific">Candolleomyces eurysporus</name>
    <dbReference type="NCBI Taxonomy" id="2828524"/>
    <lineage>
        <taxon>Eukaryota</taxon>
        <taxon>Fungi</taxon>
        <taxon>Dikarya</taxon>
        <taxon>Basidiomycota</taxon>
        <taxon>Agaricomycotina</taxon>
        <taxon>Agaricomycetes</taxon>
        <taxon>Agaricomycetidae</taxon>
        <taxon>Agaricales</taxon>
        <taxon>Agaricineae</taxon>
        <taxon>Psathyrellaceae</taxon>
        <taxon>Candolleomyces</taxon>
    </lineage>
</organism>
<name>A0A9W8IUY4_9AGAR</name>
<feature type="non-terminal residue" evidence="1">
    <location>
        <position position="136"/>
    </location>
</feature>
<reference evidence="1" key="1">
    <citation type="submission" date="2022-06" db="EMBL/GenBank/DDBJ databases">
        <title>Genome Sequence of Candolleomyces eurysporus.</title>
        <authorList>
            <person name="Buettner E."/>
        </authorList>
    </citation>
    <scope>NUCLEOTIDE SEQUENCE</scope>
    <source>
        <strain evidence="1">VTCC 930004</strain>
    </source>
</reference>
<accession>A0A9W8IUY4</accession>